<dbReference type="Gene3D" id="2.40.30.100">
    <property type="entry name" value="AF2212/PG0164-like"/>
    <property type="match status" value="1"/>
</dbReference>
<dbReference type="STRING" id="471853.Bcav_1963"/>
<dbReference type="eggNOG" id="COG4430">
    <property type="taxonomic scope" value="Bacteria"/>
</dbReference>
<evidence type="ECO:0008006" key="3">
    <source>
        <dbReference type="Google" id="ProtNLM"/>
    </source>
</evidence>
<dbReference type="Proteomes" id="UP000007962">
    <property type="component" value="Chromosome"/>
</dbReference>
<dbReference type="RefSeq" id="WP_015882458.1">
    <property type="nucleotide sequence ID" value="NC_012669.1"/>
</dbReference>
<reference evidence="1 2" key="1">
    <citation type="journal article" date="2009" name="Stand. Genomic Sci.">
        <title>Complete genome sequence of Beutenbergia cavernae type strain (HKI 0122).</title>
        <authorList>
            <person name="Land M."/>
            <person name="Pukall R."/>
            <person name="Abt B."/>
            <person name="Goker M."/>
            <person name="Rohde M."/>
            <person name="Glavina Del Rio T."/>
            <person name="Tice H."/>
            <person name="Copeland A."/>
            <person name="Cheng J.F."/>
            <person name="Lucas S."/>
            <person name="Chen F."/>
            <person name="Nolan M."/>
            <person name="Bruce D."/>
            <person name="Goodwin L."/>
            <person name="Pitluck S."/>
            <person name="Ivanova N."/>
            <person name="Mavromatis K."/>
            <person name="Ovchinnikova G."/>
            <person name="Pati A."/>
            <person name="Chen A."/>
            <person name="Palaniappan K."/>
            <person name="Hauser L."/>
            <person name="Chang Y.J."/>
            <person name="Jefferies C.C."/>
            <person name="Saunders E."/>
            <person name="Brettin T."/>
            <person name="Detter J.C."/>
            <person name="Han C."/>
            <person name="Chain P."/>
            <person name="Bristow J."/>
            <person name="Eisen J.A."/>
            <person name="Markowitz V."/>
            <person name="Hugenholtz P."/>
            <person name="Kyrpides N.C."/>
            <person name="Klenk H.P."/>
            <person name="Lapidus A."/>
        </authorList>
    </citation>
    <scope>NUCLEOTIDE SEQUENCE [LARGE SCALE GENOMIC DNA]</scope>
    <source>
        <strain evidence="2">ATCC BAA-8 / DSM 12333 / NBRC 16432</strain>
    </source>
</reference>
<dbReference type="EMBL" id="CP001618">
    <property type="protein sequence ID" value="ACQ80218.1"/>
    <property type="molecule type" value="Genomic_DNA"/>
</dbReference>
<dbReference type="KEGG" id="bcv:Bcav_1963"/>
<name>C5C5M7_BEUC1</name>
<dbReference type="InterPro" id="IPR015018">
    <property type="entry name" value="DUF1905"/>
</dbReference>
<dbReference type="Pfam" id="PF08922">
    <property type="entry name" value="DUF1905"/>
    <property type="match status" value="1"/>
</dbReference>
<keyword evidence="2" id="KW-1185">Reference proteome</keyword>
<dbReference type="InterPro" id="IPR037079">
    <property type="entry name" value="AF2212/PG0164-like_sf"/>
</dbReference>
<gene>
    <name evidence="1" type="ordered locus">Bcav_1963</name>
</gene>
<accession>C5C5M7</accession>
<proteinExistence type="predicted"/>
<evidence type="ECO:0000313" key="2">
    <source>
        <dbReference type="Proteomes" id="UP000007962"/>
    </source>
</evidence>
<dbReference type="Pfam" id="PF13376">
    <property type="entry name" value="OmdA"/>
    <property type="match status" value="1"/>
</dbReference>
<dbReference type="AlphaFoldDB" id="C5C5M7"/>
<sequence length="149" mass="15823">MRFRAVVELGGKTATGIPVPDDVVATLGSGKRPAVTVTVGGHTYRTTVAPMGGRYFVPLSAENRAAAGVAAGDDVDVEIALDTAPRVIEVPADLAAALDDEPEARRFFDSLSYSNQRFHTESVTGAKQPETRARRVAKVVETMRAGRAR</sequence>
<dbReference type="HOGENOM" id="CLU_133235_1_0_11"/>
<evidence type="ECO:0000313" key="1">
    <source>
        <dbReference type="EMBL" id="ACQ80218.1"/>
    </source>
</evidence>
<dbReference type="OrthoDB" id="2604865at2"/>
<dbReference type="SUPFAM" id="SSF141694">
    <property type="entry name" value="AF2212/PG0164-like"/>
    <property type="match status" value="1"/>
</dbReference>
<protein>
    <recommendedName>
        <fullName evidence="3">DUF1905 domain-containing protein</fullName>
    </recommendedName>
</protein>
<organism evidence="1 2">
    <name type="scientific">Beutenbergia cavernae (strain ATCC BAA-8 / DSM 12333 / CCUG 43141 / JCM 11478 / NBRC 16432 / NCIMB 13614 / HKI 0122)</name>
    <dbReference type="NCBI Taxonomy" id="471853"/>
    <lineage>
        <taxon>Bacteria</taxon>
        <taxon>Bacillati</taxon>
        <taxon>Actinomycetota</taxon>
        <taxon>Actinomycetes</taxon>
        <taxon>Micrococcales</taxon>
        <taxon>Beutenbergiaceae</taxon>
        <taxon>Beutenbergia</taxon>
    </lineage>
</organism>